<organism evidence="3 4">
    <name type="scientific">Phytoactinopolyspora halophila</name>
    <dbReference type="NCBI Taxonomy" id="1981511"/>
    <lineage>
        <taxon>Bacteria</taxon>
        <taxon>Bacillati</taxon>
        <taxon>Actinomycetota</taxon>
        <taxon>Actinomycetes</taxon>
        <taxon>Jiangellales</taxon>
        <taxon>Jiangellaceae</taxon>
        <taxon>Phytoactinopolyspora</taxon>
    </lineage>
</organism>
<dbReference type="Proteomes" id="UP000250462">
    <property type="component" value="Unassembled WGS sequence"/>
</dbReference>
<dbReference type="SMART" id="SM00858">
    <property type="entry name" value="SAF"/>
    <property type="match status" value="1"/>
</dbReference>
<proteinExistence type="predicted"/>
<evidence type="ECO:0000313" key="3">
    <source>
        <dbReference type="EMBL" id="RAW18692.1"/>
    </source>
</evidence>
<evidence type="ECO:0000313" key="4">
    <source>
        <dbReference type="Proteomes" id="UP000250462"/>
    </source>
</evidence>
<keyword evidence="4" id="KW-1185">Reference proteome</keyword>
<gene>
    <name evidence="3" type="ORF">DPM12_01050</name>
</gene>
<name>A0A329R592_9ACTN</name>
<feature type="region of interest" description="Disordered" evidence="1">
    <location>
        <begin position="1"/>
        <end position="24"/>
    </location>
</feature>
<sequence>MLLSSLPGTGPEVSGEPESPRGVRARRVRWRHPQLIIGALLVLVSVVAGVRVVAAANDTVPVLAAARDLGPGEPLTPDLVQAVDVAFDAGIDRYYTGELGDGYVTVHDLEAGELLSRSAVMPVDEMESTPEALRYLTLAVPGGQVPAGLTAGDSVDVWAISVEDETAEKLVSAVTVVEADTGAGLGMGSQHATVDVAVRASDGDELDELVSRLVAASRSGNVSLSQLP</sequence>
<dbReference type="InterPro" id="IPR013974">
    <property type="entry name" value="SAF"/>
</dbReference>
<dbReference type="OrthoDB" id="3852227at2"/>
<dbReference type="EMBL" id="QMIG01000001">
    <property type="protein sequence ID" value="RAW18692.1"/>
    <property type="molecule type" value="Genomic_DNA"/>
</dbReference>
<reference evidence="3 4" key="1">
    <citation type="submission" date="2018-06" db="EMBL/GenBank/DDBJ databases">
        <title>Phytoactinopolyspora halophila sp. nov., a novel halophilic actinomycete isolated from a saline soil in China.</title>
        <authorList>
            <person name="Tang S.-K."/>
        </authorList>
    </citation>
    <scope>NUCLEOTIDE SEQUENCE [LARGE SCALE GENOMIC DNA]</scope>
    <source>
        <strain evidence="3 4">YIM 96934</strain>
    </source>
</reference>
<dbReference type="RefSeq" id="WP_112256353.1">
    <property type="nucleotide sequence ID" value="NZ_QMIG01000001.1"/>
</dbReference>
<evidence type="ECO:0000259" key="2">
    <source>
        <dbReference type="SMART" id="SM00858"/>
    </source>
</evidence>
<comment type="caution">
    <text evidence="3">The sequence shown here is derived from an EMBL/GenBank/DDBJ whole genome shotgun (WGS) entry which is preliminary data.</text>
</comment>
<accession>A0A329R592</accession>
<dbReference type="CDD" id="cd11614">
    <property type="entry name" value="SAF_CpaB_FlgA_like"/>
    <property type="match status" value="1"/>
</dbReference>
<evidence type="ECO:0000256" key="1">
    <source>
        <dbReference type="SAM" id="MobiDB-lite"/>
    </source>
</evidence>
<dbReference type="AlphaFoldDB" id="A0A329R592"/>
<dbReference type="Pfam" id="PF08666">
    <property type="entry name" value="SAF"/>
    <property type="match status" value="1"/>
</dbReference>
<feature type="domain" description="SAF" evidence="2">
    <location>
        <begin position="60"/>
        <end position="121"/>
    </location>
</feature>
<protein>
    <recommendedName>
        <fullName evidence="2">SAF domain-containing protein</fullName>
    </recommendedName>
</protein>